<dbReference type="EMBL" id="LKEU01000031">
    <property type="protein sequence ID" value="OFV70381.1"/>
    <property type="molecule type" value="Genomic_DNA"/>
</dbReference>
<dbReference type="GO" id="GO:0016020">
    <property type="term" value="C:membrane"/>
    <property type="evidence" value="ECO:0007669"/>
    <property type="project" value="InterPro"/>
</dbReference>
<proteinExistence type="inferred from homology"/>
<feature type="domain" description="EamA" evidence="3">
    <location>
        <begin position="10"/>
        <end position="142"/>
    </location>
</feature>
<protein>
    <submittedName>
        <fullName evidence="4">EamA-like transporter family protein</fullName>
    </submittedName>
</protein>
<reference evidence="4 5" key="1">
    <citation type="submission" date="2015-09" db="EMBL/GenBank/DDBJ databases">
        <title>Genome sequence of Acetobacterium wieringae DSM 1911.</title>
        <authorList>
            <person name="Poehlein A."/>
            <person name="Bengelsdorf F.R."/>
            <person name="Schiel-Bengelsdorf B."/>
            <person name="Duerre P."/>
            <person name="Daniel R."/>
        </authorList>
    </citation>
    <scope>NUCLEOTIDE SEQUENCE [LARGE SCALE GENOMIC DNA]</scope>
    <source>
        <strain evidence="4 5">DSM 1911</strain>
    </source>
</reference>
<keyword evidence="2" id="KW-0812">Transmembrane</keyword>
<evidence type="ECO:0000313" key="5">
    <source>
        <dbReference type="Proteomes" id="UP000176244"/>
    </source>
</evidence>
<dbReference type="AlphaFoldDB" id="A0A1F2PI28"/>
<dbReference type="RefSeq" id="WP_070371452.1">
    <property type="nucleotide sequence ID" value="NZ_LKEU01000031.1"/>
</dbReference>
<name>A0A1F2PI28_9FIRM</name>
<feature type="transmembrane region" description="Helical" evidence="2">
    <location>
        <begin position="101"/>
        <end position="119"/>
    </location>
</feature>
<feature type="transmembrane region" description="Helical" evidence="2">
    <location>
        <begin position="6"/>
        <end position="23"/>
    </location>
</feature>
<comment type="caution">
    <text evidence="4">The sequence shown here is derived from an EMBL/GenBank/DDBJ whole genome shotgun (WGS) entry which is preliminary data.</text>
</comment>
<feature type="transmembrane region" description="Helical" evidence="2">
    <location>
        <begin position="125"/>
        <end position="141"/>
    </location>
</feature>
<dbReference type="Proteomes" id="UP000176244">
    <property type="component" value="Unassembled WGS sequence"/>
</dbReference>
<evidence type="ECO:0000256" key="1">
    <source>
        <dbReference type="ARBA" id="ARBA00007362"/>
    </source>
</evidence>
<feature type="transmembrane region" description="Helical" evidence="2">
    <location>
        <begin position="35"/>
        <end position="57"/>
    </location>
</feature>
<organism evidence="4 5">
    <name type="scientific">Acetobacterium wieringae</name>
    <dbReference type="NCBI Taxonomy" id="52694"/>
    <lineage>
        <taxon>Bacteria</taxon>
        <taxon>Bacillati</taxon>
        <taxon>Bacillota</taxon>
        <taxon>Clostridia</taxon>
        <taxon>Eubacteriales</taxon>
        <taxon>Eubacteriaceae</taxon>
        <taxon>Acetobacterium</taxon>
    </lineage>
</organism>
<feature type="transmembrane region" description="Helical" evidence="2">
    <location>
        <begin position="69"/>
        <end position="89"/>
    </location>
</feature>
<evidence type="ECO:0000259" key="3">
    <source>
        <dbReference type="Pfam" id="PF00892"/>
    </source>
</evidence>
<gene>
    <name evidence="4" type="ORF">ACWI_21620</name>
</gene>
<keyword evidence="2" id="KW-1133">Transmembrane helix</keyword>
<comment type="similarity">
    <text evidence="1">Belongs to the EamA transporter family.</text>
</comment>
<evidence type="ECO:0000313" key="4">
    <source>
        <dbReference type="EMBL" id="OFV70381.1"/>
    </source>
</evidence>
<dbReference type="STRING" id="52694.ACWI_21620"/>
<dbReference type="Pfam" id="PF00892">
    <property type="entry name" value="EamA"/>
    <property type="match status" value="1"/>
</dbReference>
<evidence type="ECO:0000256" key="2">
    <source>
        <dbReference type="SAM" id="Phobius"/>
    </source>
</evidence>
<dbReference type="InterPro" id="IPR000620">
    <property type="entry name" value="EamA_dom"/>
</dbReference>
<sequence>MNEFTYYLPILLIVTANVFYNICTKSTPETVNPFLSLLVTYLVAALLTLILMLVNGLEEGIVQSVKRLNWTSFALGISVVALEFGYITAYRAGWNISLGSLVANISLAILLIPIGILLYKEVLTTNHLVGIALCLVGLFFINR</sequence>
<keyword evidence="2" id="KW-0472">Membrane</keyword>
<accession>A0A1F2PI28</accession>